<dbReference type="InterPro" id="IPR006530">
    <property type="entry name" value="YD"/>
</dbReference>
<keyword evidence="3" id="KW-1185">Reference proteome</keyword>
<dbReference type="Pfam" id="PF05593">
    <property type="entry name" value="RHS_repeat"/>
    <property type="match status" value="1"/>
</dbReference>
<name>A0ABT4TK11_9ACTN</name>
<dbReference type="NCBIfam" id="TIGR01643">
    <property type="entry name" value="YD_repeat_2x"/>
    <property type="match status" value="1"/>
</dbReference>
<gene>
    <name evidence="2" type="ORF">O4U47_10435</name>
</gene>
<evidence type="ECO:0000256" key="1">
    <source>
        <dbReference type="SAM" id="MobiDB-lite"/>
    </source>
</evidence>
<evidence type="ECO:0000313" key="3">
    <source>
        <dbReference type="Proteomes" id="UP001165685"/>
    </source>
</evidence>
<sequence length="34" mass="3791">MAQVDQNGHEGESVSTYEYDEAGNMVRRNSEDGD</sequence>
<organism evidence="2 3">
    <name type="scientific">Nocardiopsis suaedae</name>
    <dbReference type="NCBI Taxonomy" id="3018444"/>
    <lineage>
        <taxon>Bacteria</taxon>
        <taxon>Bacillati</taxon>
        <taxon>Actinomycetota</taxon>
        <taxon>Actinomycetes</taxon>
        <taxon>Streptosporangiales</taxon>
        <taxon>Nocardiopsidaceae</taxon>
        <taxon>Nocardiopsis</taxon>
    </lineage>
</organism>
<evidence type="ECO:0000313" key="2">
    <source>
        <dbReference type="EMBL" id="MDA2804931.1"/>
    </source>
</evidence>
<evidence type="ECO:0008006" key="4">
    <source>
        <dbReference type="Google" id="ProtNLM"/>
    </source>
</evidence>
<dbReference type="InterPro" id="IPR031325">
    <property type="entry name" value="RHS_repeat"/>
</dbReference>
<reference evidence="2" key="1">
    <citation type="submission" date="2023-01" db="EMBL/GenBank/DDBJ databases">
        <title>Draft genome sequence of Nocardiopsis sp. LSu2-4 isolated from halophytes.</title>
        <authorList>
            <person name="Duangmal K."/>
            <person name="Chantavorakit T."/>
        </authorList>
    </citation>
    <scope>NUCLEOTIDE SEQUENCE</scope>
    <source>
        <strain evidence="2">LSu2-4</strain>
    </source>
</reference>
<dbReference type="Proteomes" id="UP001165685">
    <property type="component" value="Unassembled WGS sequence"/>
</dbReference>
<comment type="caution">
    <text evidence="2">The sequence shown here is derived from an EMBL/GenBank/DDBJ whole genome shotgun (WGS) entry which is preliminary data.</text>
</comment>
<dbReference type="EMBL" id="JAQFWP010000015">
    <property type="protein sequence ID" value="MDA2804931.1"/>
    <property type="molecule type" value="Genomic_DNA"/>
</dbReference>
<proteinExistence type="predicted"/>
<feature type="region of interest" description="Disordered" evidence="1">
    <location>
        <begin position="1"/>
        <end position="34"/>
    </location>
</feature>
<protein>
    <recommendedName>
        <fullName evidence="4">RHS repeat protein</fullName>
    </recommendedName>
</protein>
<accession>A0ABT4TK11</accession>